<proteinExistence type="predicted"/>
<feature type="transmembrane region" description="Helical" evidence="1">
    <location>
        <begin position="12"/>
        <end position="32"/>
    </location>
</feature>
<reference evidence="2" key="2">
    <citation type="journal article" date="2015" name="Data Brief">
        <title>Shoot transcriptome of the giant reed, Arundo donax.</title>
        <authorList>
            <person name="Barrero R.A."/>
            <person name="Guerrero F.D."/>
            <person name="Moolhuijzen P."/>
            <person name="Goolsby J.A."/>
            <person name="Tidwell J."/>
            <person name="Bellgard S.E."/>
            <person name="Bellgard M.I."/>
        </authorList>
    </citation>
    <scope>NUCLEOTIDE SEQUENCE</scope>
    <source>
        <tissue evidence="2">Shoot tissue taken approximately 20 cm above the soil surface</tissue>
    </source>
</reference>
<evidence type="ECO:0000313" key="2">
    <source>
        <dbReference type="EMBL" id="JAD80347.1"/>
    </source>
</evidence>
<dbReference type="AlphaFoldDB" id="A0A0A9D9B9"/>
<reference evidence="2" key="1">
    <citation type="submission" date="2014-09" db="EMBL/GenBank/DDBJ databases">
        <authorList>
            <person name="Magalhaes I.L.F."/>
            <person name="Oliveira U."/>
            <person name="Santos F.R."/>
            <person name="Vidigal T.H.D.A."/>
            <person name="Brescovit A.D."/>
            <person name="Santos A.J."/>
        </authorList>
    </citation>
    <scope>NUCLEOTIDE SEQUENCE</scope>
    <source>
        <tissue evidence="2">Shoot tissue taken approximately 20 cm above the soil surface</tissue>
    </source>
</reference>
<dbReference type="EMBL" id="GBRH01217548">
    <property type="protein sequence ID" value="JAD80347.1"/>
    <property type="molecule type" value="Transcribed_RNA"/>
</dbReference>
<keyword evidence="1" id="KW-0472">Membrane</keyword>
<sequence length="68" mass="7551">MLRGNPVILMNRAFPLSLIFWSAGIVSFTNLARMSVRVTGSWVTHAAAGHGNSPNRWWAWRGGPCRGR</sequence>
<evidence type="ECO:0000256" key="1">
    <source>
        <dbReference type="SAM" id="Phobius"/>
    </source>
</evidence>
<name>A0A0A9D9B9_ARUDO</name>
<organism evidence="2">
    <name type="scientific">Arundo donax</name>
    <name type="common">Giant reed</name>
    <name type="synonym">Donax arundinaceus</name>
    <dbReference type="NCBI Taxonomy" id="35708"/>
    <lineage>
        <taxon>Eukaryota</taxon>
        <taxon>Viridiplantae</taxon>
        <taxon>Streptophyta</taxon>
        <taxon>Embryophyta</taxon>
        <taxon>Tracheophyta</taxon>
        <taxon>Spermatophyta</taxon>
        <taxon>Magnoliopsida</taxon>
        <taxon>Liliopsida</taxon>
        <taxon>Poales</taxon>
        <taxon>Poaceae</taxon>
        <taxon>PACMAD clade</taxon>
        <taxon>Arundinoideae</taxon>
        <taxon>Arundineae</taxon>
        <taxon>Arundo</taxon>
    </lineage>
</organism>
<protein>
    <submittedName>
        <fullName evidence="2">L-galactose dehydrogenase (L-GalDH)</fullName>
    </submittedName>
</protein>
<keyword evidence="1" id="KW-1133">Transmembrane helix</keyword>
<accession>A0A0A9D9B9</accession>
<keyword evidence="1" id="KW-0812">Transmembrane</keyword>